<evidence type="ECO:0000256" key="14">
    <source>
        <dbReference type="ARBA" id="ARBA00023125"/>
    </source>
</evidence>
<keyword evidence="8" id="KW-0547">Nucleotide-binding</keyword>
<dbReference type="NCBIfam" id="TIGR02776">
    <property type="entry name" value="NHEJ_ligase_prk"/>
    <property type="match status" value="1"/>
</dbReference>
<reference evidence="23 24" key="1">
    <citation type="submission" date="2019-05" db="EMBL/GenBank/DDBJ databases">
        <authorList>
            <person name="Pankratov T."/>
            <person name="Grouzdev D."/>
        </authorList>
    </citation>
    <scope>NUCLEOTIDE SEQUENCE [LARGE SCALE GENOMIC DNA]</scope>
    <source>
        <strain evidence="23 24">KEBCLARHB70R</strain>
    </source>
</reference>
<dbReference type="NCBIfam" id="TIGR02779">
    <property type="entry name" value="NHEJ_ligase_lig"/>
    <property type="match status" value="1"/>
</dbReference>
<feature type="region of interest" description="Disordered" evidence="21">
    <location>
        <begin position="35"/>
        <end position="73"/>
    </location>
</feature>
<dbReference type="PANTHER" id="PTHR42705">
    <property type="entry name" value="BIFUNCTIONAL NON-HOMOLOGOUS END JOINING PROTEIN LIGD"/>
    <property type="match status" value="1"/>
</dbReference>
<dbReference type="SUPFAM" id="SSF56091">
    <property type="entry name" value="DNA ligase/mRNA capping enzyme, catalytic domain"/>
    <property type="match status" value="1"/>
</dbReference>
<evidence type="ECO:0000256" key="21">
    <source>
        <dbReference type="SAM" id="MobiDB-lite"/>
    </source>
</evidence>
<gene>
    <name evidence="23" type="primary">ligD</name>
    <name evidence="23" type="ORF">FE263_13550</name>
</gene>
<evidence type="ECO:0000256" key="3">
    <source>
        <dbReference type="ARBA" id="ARBA00022598"/>
    </source>
</evidence>
<dbReference type="InterPro" id="IPR014143">
    <property type="entry name" value="NHEJ_ligase_prk"/>
</dbReference>
<evidence type="ECO:0000256" key="6">
    <source>
        <dbReference type="ARBA" id="ARBA00022722"/>
    </source>
</evidence>
<dbReference type="Pfam" id="PF04679">
    <property type="entry name" value="DNA_ligase_A_C"/>
    <property type="match status" value="1"/>
</dbReference>
<dbReference type="Gene3D" id="3.30.470.30">
    <property type="entry name" value="DNA ligase/mRNA capping enzyme"/>
    <property type="match status" value="1"/>
</dbReference>
<dbReference type="GO" id="GO:0003910">
    <property type="term" value="F:DNA ligase (ATP) activity"/>
    <property type="evidence" value="ECO:0007669"/>
    <property type="project" value="UniProtKB-EC"/>
</dbReference>
<evidence type="ECO:0000256" key="20">
    <source>
        <dbReference type="ARBA" id="ARBA00034003"/>
    </source>
</evidence>
<evidence type="ECO:0000256" key="10">
    <source>
        <dbReference type="ARBA" id="ARBA00022801"/>
    </source>
</evidence>
<dbReference type="Gene3D" id="3.90.920.10">
    <property type="entry name" value="DNA primase, PRIM domain"/>
    <property type="match status" value="1"/>
</dbReference>
<keyword evidence="7" id="KW-0479">Metal-binding</keyword>
<dbReference type="InterPro" id="IPR014144">
    <property type="entry name" value="LigD_PE_domain"/>
</dbReference>
<dbReference type="GO" id="GO:0003677">
    <property type="term" value="F:DNA binding"/>
    <property type="evidence" value="ECO:0007669"/>
    <property type="project" value="UniProtKB-KW"/>
</dbReference>
<dbReference type="InterPro" id="IPR052171">
    <property type="entry name" value="NHEJ_LigD"/>
</dbReference>
<evidence type="ECO:0000256" key="17">
    <source>
        <dbReference type="ARBA" id="ARBA00023211"/>
    </source>
</evidence>
<evidence type="ECO:0000256" key="1">
    <source>
        <dbReference type="ARBA" id="ARBA00001936"/>
    </source>
</evidence>
<evidence type="ECO:0000256" key="18">
    <source>
        <dbReference type="ARBA" id="ARBA00023268"/>
    </source>
</evidence>
<dbReference type="GO" id="GO:0046872">
    <property type="term" value="F:metal ion binding"/>
    <property type="evidence" value="ECO:0007669"/>
    <property type="project" value="UniProtKB-KW"/>
</dbReference>
<feature type="domain" description="ATP-dependent DNA ligase family profile" evidence="22">
    <location>
        <begin position="351"/>
        <end position="456"/>
    </location>
</feature>
<evidence type="ECO:0000256" key="19">
    <source>
        <dbReference type="ARBA" id="ARBA00029943"/>
    </source>
</evidence>
<dbReference type="CDD" id="cd07971">
    <property type="entry name" value="OBF_DNA_ligase_LigD"/>
    <property type="match status" value="1"/>
</dbReference>
<dbReference type="InterPro" id="IPR012309">
    <property type="entry name" value="DNA_ligase_ATP-dep_C"/>
</dbReference>
<keyword evidence="9" id="KW-0227">DNA damage</keyword>
<dbReference type="Gene3D" id="2.40.50.140">
    <property type="entry name" value="Nucleic acid-binding proteins"/>
    <property type="match status" value="1"/>
</dbReference>
<dbReference type="GO" id="GO:0004527">
    <property type="term" value="F:exonuclease activity"/>
    <property type="evidence" value="ECO:0007669"/>
    <property type="project" value="UniProtKB-KW"/>
</dbReference>
<feature type="compositionally biased region" description="Basic and acidic residues" evidence="21">
    <location>
        <begin position="49"/>
        <end position="60"/>
    </location>
</feature>
<dbReference type="NCBIfam" id="NF004628">
    <property type="entry name" value="PRK05972.1"/>
    <property type="match status" value="1"/>
</dbReference>
<proteinExistence type="predicted"/>
<dbReference type="InterPro" id="IPR012310">
    <property type="entry name" value="DNA_ligase_ATP-dep_cent"/>
</dbReference>
<dbReference type="InterPro" id="IPR014146">
    <property type="entry name" value="LigD_ligase_dom"/>
</dbReference>
<dbReference type="Pfam" id="PF01068">
    <property type="entry name" value="DNA_ligase_A_M"/>
    <property type="match status" value="1"/>
</dbReference>
<evidence type="ECO:0000256" key="5">
    <source>
        <dbReference type="ARBA" id="ARBA00022695"/>
    </source>
</evidence>
<organism evidence="23 24">
    <name type="scientific">Lichenicoccus roseus</name>
    <dbReference type="NCBI Taxonomy" id="2683649"/>
    <lineage>
        <taxon>Bacteria</taxon>
        <taxon>Pseudomonadati</taxon>
        <taxon>Pseudomonadota</taxon>
        <taxon>Alphaproteobacteria</taxon>
        <taxon>Acetobacterales</taxon>
        <taxon>Acetobacteraceae</taxon>
        <taxon>Lichenicoccus</taxon>
    </lineage>
</organism>
<evidence type="ECO:0000256" key="9">
    <source>
        <dbReference type="ARBA" id="ARBA00022763"/>
    </source>
</evidence>
<keyword evidence="3 23" id="KW-0436">Ligase</keyword>
<feature type="region of interest" description="Disordered" evidence="21">
    <location>
        <begin position="214"/>
        <end position="261"/>
    </location>
</feature>
<dbReference type="NCBIfam" id="TIGR02777">
    <property type="entry name" value="LigD_PE_dom"/>
    <property type="match status" value="1"/>
</dbReference>
<evidence type="ECO:0000256" key="4">
    <source>
        <dbReference type="ARBA" id="ARBA00022679"/>
    </source>
</evidence>
<evidence type="ECO:0000256" key="13">
    <source>
        <dbReference type="ARBA" id="ARBA00022932"/>
    </source>
</evidence>
<keyword evidence="14" id="KW-0238">DNA-binding</keyword>
<evidence type="ECO:0000313" key="23">
    <source>
        <dbReference type="EMBL" id="TLU72140.1"/>
    </source>
</evidence>
<keyword evidence="5" id="KW-0548">Nucleotidyltransferase</keyword>
<keyword evidence="4" id="KW-0808">Transferase</keyword>
<dbReference type="EMBL" id="VCDI01000004">
    <property type="protein sequence ID" value="TLU72140.1"/>
    <property type="molecule type" value="Genomic_DNA"/>
</dbReference>
<keyword evidence="12" id="KW-0067">ATP-binding</keyword>
<dbReference type="Gene3D" id="3.30.1490.70">
    <property type="match status" value="1"/>
</dbReference>
<dbReference type="NCBIfam" id="TIGR02778">
    <property type="entry name" value="ligD_pol"/>
    <property type="match status" value="1"/>
</dbReference>
<keyword evidence="16" id="KW-0234">DNA repair</keyword>
<comment type="caution">
    <text evidence="23">The sequence shown here is derived from an EMBL/GenBank/DDBJ whole genome shotgun (WGS) entry which is preliminary data.</text>
</comment>
<feature type="compositionally biased region" description="Basic residues" evidence="21">
    <location>
        <begin position="240"/>
        <end position="249"/>
    </location>
</feature>
<keyword evidence="13" id="KW-0239">DNA-directed DNA polymerase</keyword>
<name>A0A5R9J3D6_9PROT</name>
<keyword evidence="10" id="KW-0378">Hydrolase</keyword>
<dbReference type="AlphaFoldDB" id="A0A5R9J3D6"/>
<keyword evidence="17" id="KW-0464">Manganese</keyword>
<evidence type="ECO:0000256" key="15">
    <source>
        <dbReference type="ARBA" id="ARBA00023172"/>
    </source>
</evidence>
<keyword evidence="18" id="KW-0511">Multifunctional enzyme</keyword>
<dbReference type="Proteomes" id="UP000305654">
    <property type="component" value="Unassembled WGS sequence"/>
</dbReference>
<dbReference type="GO" id="GO:0006281">
    <property type="term" value="P:DNA repair"/>
    <property type="evidence" value="ECO:0007669"/>
    <property type="project" value="UniProtKB-KW"/>
</dbReference>
<dbReference type="GO" id="GO:0005524">
    <property type="term" value="F:ATP binding"/>
    <property type="evidence" value="ECO:0007669"/>
    <property type="project" value="UniProtKB-KW"/>
</dbReference>
<sequence>MGGSSSRASRQDLAAGLDEAAATGQCGGRCHAVMARSPASSGAKAPQSYDDKRDFSRTPEPRGGASGTSGTDPIFVVQKHDASRLHWDFRLEHDGVLWSWAVPKGPSQDPKDKRLAMHVEDHPVEYASFEGTIPEGNYGAGTVELWDHGHWRPLADDPAAALQKGELKFVLDGSRLHGGFVLVRLKPRLSRTGVPEKAESWLLIKEKDDAVEPGADAAALESRVPRGQSKARPSPDAKPARAKAGKAARRSGGDPLPETQAPQLATLVTEAPSGEGWVSEIKFDGYRMLCRHDGDAVRLFTRNGLDWTDRIPALAKAVAALPAARLLLDGELVALDRDGRTSFGALQDALSNGRTGKLVYYAFDLLHRDGRDLRGLPLRDRKQALDELLGSQQEGMIRLSEHLASDAAQVRTEACKVGLEGIVCKRLDSPYQAGRSRDWLKLKCENREEAVIVGSTPPKGSRAHLGSLLLARHDPDGRLRFAGGVGTGFSAATLRMLDEKLRPLVSKSAPKDLQNREAAPRDARWLRPVLVAELRFAGVTDDGMFRHASFLGLREDKPAQEVVAEVAAKLVPGKPPASRIVTATKPGSRDVREVAGQRLTHPDRLLWPNQGSDPGVSKADLAAYWQAVAERALPEIADRPLALVRCPDGIEGEHFFQKHKTRGMPDALREGSEDGAPFLALSDMAGLVAATQIGAIELHGWGSPGSDPAHADRLVFDLDPAEDLPFERSVEAALEVRRRLKVAGLECYPRTSGGKGLHVVAPITTQMDWDAVRAWCRSFAESMERDAPELFVSSTRKTRRTGRILIDWLRNGLGSTAVASYSPRARPGAPVATPLSWREVTPKLDIKAFSIRTVPARLRKADPWLDFDRDRRELKPTKK</sequence>
<keyword evidence="15" id="KW-0233">DNA recombination</keyword>
<dbReference type="PANTHER" id="PTHR42705:SF2">
    <property type="entry name" value="BIFUNCTIONAL NON-HOMOLOGOUS END JOINING PROTEIN LIGD"/>
    <property type="match status" value="1"/>
</dbReference>
<evidence type="ECO:0000256" key="16">
    <source>
        <dbReference type="ARBA" id="ARBA00023204"/>
    </source>
</evidence>
<evidence type="ECO:0000256" key="2">
    <source>
        <dbReference type="ARBA" id="ARBA00012727"/>
    </source>
</evidence>
<dbReference type="Pfam" id="PF13298">
    <property type="entry name" value="LigD_N"/>
    <property type="match status" value="1"/>
</dbReference>
<dbReference type="OrthoDB" id="9802472at2"/>
<keyword evidence="6" id="KW-0540">Nuclease</keyword>
<dbReference type="InterPro" id="IPR014145">
    <property type="entry name" value="LigD_pol_dom"/>
</dbReference>
<dbReference type="GO" id="GO:0003887">
    <property type="term" value="F:DNA-directed DNA polymerase activity"/>
    <property type="evidence" value="ECO:0007669"/>
    <property type="project" value="UniProtKB-KW"/>
</dbReference>
<comment type="cofactor">
    <cofactor evidence="1">
        <name>Mn(2+)</name>
        <dbReference type="ChEBI" id="CHEBI:29035"/>
    </cofactor>
</comment>
<dbReference type="EC" id="6.5.1.1" evidence="2"/>
<protein>
    <recommendedName>
        <fullName evidence="2">DNA ligase (ATP)</fullName>
        <ecNumber evidence="2">6.5.1.1</ecNumber>
    </recommendedName>
    <alternativeName>
        <fullName evidence="19">NHEJ DNA polymerase</fullName>
    </alternativeName>
</protein>
<comment type="catalytic activity">
    <reaction evidence="20">
        <text>ATP + (deoxyribonucleotide)n-3'-hydroxyl + 5'-phospho-(deoxyribonucleotide)m = (deoxyribonucleotide)n+m + AMP + diphosphate.</text>
        <dbReference type="EC" id="6.5.1.1"/>
    </reaction>
</comment>
<dbReference type="InterPro" id="IPR012340">
    <property type="entry name" value="NA-bd_OB-fold"/>
</dbReference>
<accession>A0A5R9J3D6</accession>
<keyword evidence="24" id="KW-1185">Reference proteome</keyword>
<dbReference type="PROSITE" id="PS50160">
    <property type="entry name" value="DNA_LIGASE_A3"/>
    <property type="match status" value="1"/>
</dbReference>
<evidence type="ECO:0000256" key="11">
    <source>
        <dbReference type="ARBA" id="ARBA00022839"/>
    </source>
</evidence>
<evidence type="ECO:0000259" key="22">
    <source>
        <dbReference type="PROSITE" id="PS50160"/>
    </source>
</evidence>
<keyword evidence="11" id="KW-0269">Exonuclease</keyword>
<dbReference type="SUPFAM" id="SSF50249">
    <property type="entry name" value="Nucleic acid-binding proteins"/>
    <property type="match status" value="1"/>
</dbReference>
<dbReference type="Pfam" id="PF21686">
    <property type="entry name" value="LigD_Prim-Pol"/>
    <property type="match status" value="1"/>
</dbReference>
<dbReference type="CDD" id="cd07906">
    <property type="entry name" value="Adenylation_DNA_ligase_LigD_LigC"/>
    <property type="match status" value="1"/>
</dbReference>
<evidence type="ECO:0000313" key="24">
    <source>
        <dbReference type="Proteomes" id="UP000305654"/>
    </source>
</evidence>
<evidence type="ECO:0000256" key="7">
    <source>
        <dbReference type="ARBA" id="ARBA00022723"/>
    </source>
</evidence>
<dbReference type="GO" id="GO:0006310">
    <property type="term" value="P:DNA recombination"/>
    <property type="evidence" value="ECO:0007669"/>
    <property type="project" value="UniProtKB-KW"/>
</dbReference>
<evidence type="ECO:0000256" key="12">
    <source>
        <dbReference type="ARBA" id="ARBA00022840"/>
    </source>
</evidence>
<evidence type="ECO:0000256" key="8">
    <source>
        <dbReference type="ARBA" id="ARBA00022741"/>
    </source>
</evidence>